<comment type="caution">
    <text evidence="3">The sequence shown here is derived from an EMBL/GenBank/DDBJ whole genome shotgun (WGS) entry which is preliminary data.</text>
</comment>
<dbReference type="AlphaFoldDB" id="A0A9P7F373"/>
<dbReference type="EMBL" id="JABBWM010000040">
    <property type="protein sequence ID" value="KAG2104673.1"/>
    <property type="molecule type" value="Genomic_DNA"/>
</dbReference>
<dbReference type="GeneID" id="64696119"/>
<proteinExistence type="predicted"/>
<gene>
    <name evidence="3" type="ORF">F5147DRAFT_654340</name>
</gene>
<dbReference type="OrthoDB" id="2692685at2759"/>
<dbReference type="Pfam" id="PF20151">
    <property type="entry name" value="DUF6533"/>
    <property type="match status" value="1"/>
</dbReference>
<name>A0A9P7F373_9AGAM</name>
<evidence type="ECO:0000256" key="1">
    <source>
        <dbReference type="SAM" id="Phobius"/>
    </source>
</evidence>
<keyword evidence="1" id="KW-1133">Transmembrane helix</keyword>
<dbReference type="RefSeq" id="XP_041290972.1">
    <property type="nucleotide sequence ID" value="XM_041433860.1"/>
</dbReference>
<keyword evidence="1" id="KW-0812">Transmembrane</keyword>
<protein>
    <recommendedName>
        <fullName evidence="2">DUF6533 domain-containing protein</fullName>
    </recommendedName>
</protein>
<organism evidence="3 4">
    <name type="scientific">Suillus discolor</name>
    <dbReference type="NCBI Taxonomy" id="1912936"/>
    <lineage>
        <taxon>Eukaryota</taxon>
        <taxon>Fungi</taxon>
        <taxon>Dikarya</taxon>
        <taxon>Basidiomycota</taxon>
        <taxon>Agaricomycotina</taxon>
        <taxon>Agaricomycetes</taxon>
        <taxon>Agaricomycetidae</taxon>
        <taxon>Boletales</taxon>
        <taxon>Suillineae</taxon>
        <taxon>Suillaceae</taxon>
        <taxon>Suillus</taxon>
    </lineage>
</organism>
<evidence type="ECO:0000313" key="3">
    <source>
        <dbReference type="EMBL" id="KAG2104673.1"/>
    </source>
</evidence>
<evidence type="ECO:0000259" key="2">
    <source>
        <dbReference type="Pfam" id="PF20151"/>
    </source>
</evidence>
<sequence>MTFISNNPAYWPYLSLNIYLSYWIVAVVAVVVYDWVLTLGQEIELIWVHYIGIPAALLSWTNVALTAMLGVIMIARLHAMYQGSRKILMFLHQEKTNFVGALIYSGLQQTTADYSGHLEAQ</sequence>
<feature type="transmembrane region" description="Helical" evidence="1">
    <location>
        <begin position="12"/>
        <end position="35"/>
    </location>
</feature>
<dbReference type="Proteomes" id="UP000823399">
    <property type="component" value="Unassembled WGS sequence"/>
</dbReference>
<feature type="transmembrane region" description="Helical" evidence="1">
    <location>
        <begin position="47"/>
        <end position="75"/>
    </location>
</feature>
<keyword evidence="1" id="KW-0472">Membrane</keyword>
<evidence type="ECO:0000313" key="4">
    <source>
        <dbReference type="Proteomes" id="UP000823399"/>
    </source>
</evidence>
<accession>A0A9P7F373</accession>
<reference evidence="3" key="1">
    <citation type="journal article" date="2020" name="New Phytol.">
        <title>Comparative genomics reveals dynamic genome evolution in host specialist ectomycorrhizal fungi.</title>
        <authorList>
            <person name="Lofgren L.A."/>
            <person name="Nguyen N.H."/>
            <person name="Vilgalys R."/>
            <person name="Ruytinx J."/>
            <person name="Liao H.L."/>
            <person name="Branco S."/>
            <person name="Kuo A."/>
            <person name="LaButti K."/>
            <person name="Lipzen A."/>
            <person name="Andreopoulos W."/>
            <person name="Pangilinan J."/>
            <person name="Riley R."/>
            <person name="Hundley H."/>
            <person name="Na H."/>
            <person name="Barry K."/>
            <person name="Grigoriev I.V."/>
            <person name="Stajich J.E."/>
            <person name="Kennedy P.G."/>
        </authorList>
    </citation>
    <scope>NUCLEOTIDE SEQUENCE</scope>
    <source>
        <strain evidence="3">FC423</strain>
    </source>
</reference>
<keyword evidence="4" id="KW-1185">Reference proteome</keyword>
<dbReference type="InterPro" id="IPR045340">
    <property type="entry name" value="DUF6533"/>
</dbReference>
<feature type="domain" description="DUF6533" evidence="2">
    <location>
        <begin position="22"/>
        <end position="48"/>
    </location>
</feature>